<dbReference type="Gene3D" id="3.40.190.10">
    <property type="entry name" value="Periplasmic binding protein-like II"/>
    <property type="match status" value="2"/>
</dbReference>
<dbReference type="OrthoDB" id="9783488at2"/>
<dbReference type="InterPro" id="IPR024370">
    <property type="entry name" value="PBP_domain"/>
</dbReference>
<dbReference type="STRING" id="1603606.DSOUD_3305"/>
<dbReference type="Pfam" id="PF12849">
    <property type="entry name" value="PBP_like_2"/>
    <property type="match status" value="1"/>
</dbReference>
<dbReference type="SUPFAM" id="SSF53850">
    <property type="entry name" value="Periplasmic binding protein-like II"/>
    <property type="match status" value="1"/>
</dbReference>
<evidence type="ECO:0000256" key="2">
    <source>
        <dbReference type="SAM" id="SignalP"/>
    </source>
</evidence>
<protein>
    <submittedName>
        <fullName evidence="4">ABC-type phosphate transport system, periplasmic component</fullName>
    </submittedName>
</protein>
<dbReference type="PANTHER" id="PTHR30570">
    <property type="entry name" value="PERIPLASMIC PHOSPHATE BINDING COMPONENT OF PHOSPHATE ABC TRANSPORTER"/>
    <property type="match status" value="1"/>
</dbReference>
<accession>A0A0M4DKG3</accession>
<dbReference type="PANTHER" id="PTHR30570:SF1">
    <property type="entry name" value="PHOSPHATE-BINDING PROTEIN PSTS"/>
    <property type="match status" value="1"/>
</dbReference>
<dbReference type="EMBL" id="CP010802">
    <property type="protein sequence ID" value="ALC18025.1"/>
    <property type="molecule type" value="Genomic_DNA"/>
</dbReference>
<dbReference type="PATRIC" id="fig|1603606.3.peg.3555"/>
<dbReference type="KEGG" id="des:DSOUD_3305"/>
<feature type="signal peptide" evidence="2">
    <location>
        <begin position="1"/>
        <end position="23"/>
    </location>
</feature>
<dbReference type="AlphaFoldDB" id="A0A0M4DKG3"/>
<dbReference type="RefSeq" id="WP_053551986.1">
    <property type="nucleotide sequence ID" value="NZ_CP010802.1"/>
</dbReference>
<keyword evidence="1 2" id="KW-0732">Signal</keyword>
<dbReference type="InterPro" id="IPR050811">
    <property type="entry name" value="Phosphate_ABC_transporter"/>
</dbReference>
<reference evidence="4 5" key="1">
    <citation type="submission" date="2015-07" db="EMBL/GenBank/DDBJ databases">
        <title>Isolation and Genomic Characterization of a Novel Halophilic Metal-Reducing Deltaproteobacterium from the Deep Subsurface.</title>
        <authorList>
            <person name="Badalamenti J.P."/>
            <person name="Summers Z.M."/>
            <person name="Gralnick J.A."/>
            <person name="Bond D.R."/>
        </authorList>
    </citation>
    <scope>NUCLEOTIDE SEQUENCE [LARGE SCALE GENOMIC DNA]</scope>
    <source>
        <strain evidence="4 5">WTL</strain>
    </source>
</reference>
<feature type="chain" id="PRO_5005792345" evidence="2">
    <location>
        <begin position="24"/>
        <end position="263"/>
    </location>
</feature>
<evidence type="ECO:0000256" key="1">
    <source>
        <dbReference type="ARBA" id="ARBA00022729"/>
    </source>
</evidence>
<sequence length="263" mass="27859">MKKGLRKLGLGLLLLTLATPAMGARIDIPGTGDGVNILAAVGEAFTAATGVEVRVPQSIGSSGGIEVVGTDKALIARVARPIKDKEQHYGLTTVNFVRVPTVFFVDPAIGIDGLSSRQILDIYAGKITNWKAVGGIDGEIEVFRREDGDSSLQNLMQTFPGFKDIVLSDRARIMNKTPHMVKAILFTPGSIGFGPLDVAIAGKLKVLKIDGMAPEQKGYPAFGILSFVFKQNNFQGDVKAFVEFATSPAAHDAIKKAGGVPLI</sequence>
<evidence type="ECO:0000313" key="4">
    <source>
        <dbReference type="EMBL" id="ALC18025.1"/>
    </source>
</evidence>
<dbReference type="Proteomes" id="UP000057158">
    <property type="component" value="Chromosome"/>
</dbReference>
<proteinExistence type="predicted"/>
<evidence type="ECO:0000313" key="5">
    <source>
        <dbReference type="Proteomes" id="UP000057158"/>
    </source>
</evidence>
<evidence type="ECO:0000259" key="3">
    <source>
        <dbReference type="Pfam" id="PF12849"/>
    </source>
</evidence>
<keyword evidence="5" id="KW-1185">Reference proteome</keyword>
<name>A0A0M4DKG3_9BACT</name>
<organism evidence="4 5">
    <name type="scientific">Desulfuromonas soudanensis</name>
    <dbReference type="NCBI Taxonomy" id="1603606"/>
    <lineage>
        <taxon>Bacteria</taxon>
        <taxon>Pseudomonadati</taxon>
        <taxon>Thermodesulfobacteriota</taxon>
        <taxon>Desulfuromonadia</taxon>
        <taxon>Desulfuromonadales</taxon>
        <taxon>Desulfuromonadaceae</taxon>
        <taxon>Desulfuromonas</taxon>
    </lineage>
</organism>
<gene>
    <name evidence="4" type="ORF">DSOUD_3305</name>
</gene>
<feature type="domain" description="PBP" evidence="3">
    <location>
        <begin position="26"/>
        <end position="248"/>
    </location>
</feature>